<dbReference type="GO" id="GO:0008168">
    <property type="term" value="F:methyltransferase activity"/>
    <property type="evidence" value="ECO:0007669"/>
    <property type="project" value="UniProtKB-KW"/>
</dbReference>
<evidence type="ECO:0000313" key="7">
    <source>
        <dbReference type="Proteomes" id="UP001214854"/>
    </source>
</evidence>
<sequence>MKDNRPAPPVERPDLTLPCVILDRPQMAENIGSVARVMANFGLRELRIVNPRDGWPQERAWAMSSGAHWPLDNATIYETVAEAIADLNMVYATTARPRETHLPIRTPRQCADDSYDNAQKGLKTGLLFGAERAGLETFDIALCQSIVTIPVDPAFQSLNLSQAVNIVLYEWRLKIMDAPKAAFTQNFDKPAELDKLHGLYEHLERELDAAGFFFPPEKKESMQRNLRVALNRAHLTEQEVRTWRGVVTALVKGRGRALLKKDGN</sequence>
<dbReference type="GO" id="GO:0032259">
    <property type="term" value="P:methylation"/>
    <property type="evidence" value="ECO:0007669"/>
    <property type="project" value="UniProtKB-KW"/>
</dbReference>
<dbReference type="RefSeq" id="WP_272749359.1">
    <property type="nucleotide sequence ID" value="NZ_JAQQKX010000017.1"/>
</dbReference>
<keyword evidence="3" id="KW-0808">Transferase</keyword>
<keyword evidence="2 6" id="KW-0489">Methyltransferase</keyword>
<dbReference type="PIRSF" id="PIRSF004808">
    <property type="entry name" value="LasT"/>
    <property type="match status" value="1"/>
</dbReference>
<evidence type="ECO:0000313" key="6">
    <source>
        <dbReference type="EMBL" id="MDC7684882.1"/>
    </source>
</evidence>
<evidence type="ECO:0000259" key="5">
    <source>
        <dbReference type="Pfam" id="PF00588"/>
    </source>
</evidence>
<organism evidence="6 7">
    <name type="scientific">Asticcacaulis aquaticus</name>
    <dbReference type="NCBI Taxonomy" id="2984212"/>
    <lineage>
        <taxon>Bacteria</taxon>
        <taxon>Pseudomonadati</taxon>
        <taxon>Pseudomonadota</taxon>
        <taxon>Alphaproteobacteria</taxon>
        <taxon>Caulobacterales</taxon>
        <taxon>Caulobacteraceae</taxon>
        <taxon>Asticcacaulis</taxon>
    </lineage>
</organism>
<comment type="caution">
    <text evidence="6">The sequence shown here is derived from an EMBL/GenBank/DDBJ whole genome shotgun (WGS) entry which is preliminary data.</text>
</comment>
<dbReference type="InterPro" id="IPR004384">
    <property type="entry name" value="RNA_MeTrfase_TrmJ/LasT"/>
</dbReference>
<proteinExistence type="inferred from homology"/>
<name>A0ABT5HXS8_9CAUL</name>
<evidence type="ECO:0000256" key="1">
    <source>
        <dbReference type="ARBA" id="ARBA00007228"/>
    </source>
</evidence>
<dbReference type="Gene3D" id="1.10.8.590">
    <property type="match status" value="1"/>
</dbReference>
<evidence type="ECO:0000256" key="3">
    <source>
        <dbReference type="ARBA" id="ARBA00022679"/>
    </source>
</evidence>
<dbReference type="CDD" id="cd18093">
    <property type="entry name" value="SpoU-like_TrmJ"/>
    <property type="match status" value="1"/>
</dbReference>
<keyword evidence="7" id="KW-1185">Reference proteome</keyword>
<keyword evidence="4" id="KW-0949">S-adenosyl-L-methionine</keyword>
<dbReference type="PANTHER" id="PTHR42786:SF7">
    <property type="entry name" value="TRNA_RRNA METHYLTRANSFERASE SPOU TYPE DOMAIN-CONTAINING PROTEIN"/>
    <property type="match status" value="1"/>
</dbReference>
<evidence type="ECO:0000256" key="4">
    <source>
        <dbReference type="ARBA" id="ARBA00022691"/>
    </source>
</evidence>
<dbReference type="EMBL" id="JAQQKX010000017">
    <property type="protein sequence ID" value="MDC7684882.1"/>
    <property type="molecule type" value="Genomic_DNA"/>
</dbReference>
<dbReference type="InterPro" id="IPR029028">
    <property type="entry name" value="Alpha/beta_knot_MTases"/>
</dbReference>
<gene>
    <name evidence="6" type="ORF">PQU92_16480</name>
</gene>
<dbReference type="InterPro" id="IPR029026">
    <property type="entry name" value="tRNA_m1G_MTases_N"/>
</dbReference>
<feature type="domain" description="tRNA/rRNA methyltransferase SpoU type" evidence="5">
    <location>
        <begin position="20"/>
        <end position="169"/>
    </location>
</feature>
<reference evidence="6 7" key="1">
    <citation type="submission" date="2023-01" db="EMBL/GenBank/DDBJ databases">
        <title>Novel species of the genus Asticcacaulis isolated from rivers.</title>
        <authorList>
            <person name="Lu H."/>
        </authorList>
    </citation>
    <scope>NUCLEOTIDE SEQUENCE [LARGE SCALE GENOMIC DNA]</scope>
    <source>
        <strain evidence="6 7">BYS171W</strain>
    </source>
</reference>
<evidence type="ECO:0000256" key="2">
    <source>
        <dbReference type="ARBA" id="ARBA00022603"/>
    </source>
</evidence>
<dbReference type="InterPro" id="IPR001537">
    <property type="entry name" value="SpoU_MeTrfase"/>
</dbReference>
<dbReference type="Pfam" id="PF00588">
    <property type="entry name" value="SpoU_methylase"/>
    <property type="match status" value="1"/>
</dbReference>
<protein>
    <submittedName>
        <fullName evidence="6">RNA methyltransferase</fullName>
    </submittedName>
</protein>
<dbReference type="SUPFAM" id="SSF75217">
    <property type="entry name" value="alpha/beta knot"/>
    <property type="match status" value="1"/>
</dbReference>
<dbReference type="Gene3D" id="3.40.1280.10">
    <property type="match status" value="1"/>
</dbReference>
<dbReference type="Proteomes" id="UP001214854">
    <property type="component" value="Unassembled WGS sequence"/>
</dbReference>
<comment type="similarity">
    <text evidence="1">Belongs to the class IV-like SAM-binding methyltransferase superfamily. RNA methyltransferase TrmH family.</text>
</comment>
<dbReference type="PANTHER" id="PTHR42786">
    <property type="entry name" value="TRNA/RRNA METHYLTRANSFERASE"/>
    <property type="match status" value="1"/>
</dbReference>
<accession>A0ABT5HXS8</accession>